<gene>
    <name evidence="7" type="ORF">PoMZ_11203</name>
</gene>
<keyword evidence="3" id="KW-0326">Glycosidase</keyword>
<dbReference type="InterPro" id="IPR013780">
    <property type="entry name" value="Glyco_hydro_b"/>
</dbReference>
<dbReference type="AlphaFoldDB" id="A0A4P7NJT2"/>
<feature type="compositionally biased region" description="Low complexity" evidence="4">
    <location>
        <begin position="620"/>
        <end position="632"/>
    </location>
</feature>
<dbReference type="Pfam" id="PF18564">
    <property type="entry name" value="Glyco_hydro_5_C"/>
    <property type="match status" value="1"/>
</dbReference>
<evidence type="ECO:0000259" key="5">
    <source>
        <dbReference type="Pfam" id="PF00150"/>
    </source>
</evidence>
<evidence type="ECO:0000313" key="8">
    <source>
        <dbReference type="Proteomes" id="UP000294847"/>
    </source>
</evidence>
<evidence type="ECO:0000256" key="4">
    <source>
        <dbReference type="SAM" id="MobiDB-lite"/>
    </source>
</evidence>
<dbReference type="OMA" id="PSNGWIG"/>
<dbReference type="PANTHER" id="PTHR31308">
    <property type="match status" value="1"/>
</dbReference>
<dbReference type="EMBL" id="CP034208">
    <property type="protein sequence ID" value="QBZ62324.1"/>
    <property type="molecule type" value="Genomic_DNA"/>
</dbReference>
<dbReference type="Gene3D" id="3.20.20.80">
    <property type="entry name" value="Glycosidases"/>
    <property type="match status" value="2"/>
</dbReference>
<dbReference type="Proteomes" id="UP000294847">
    <property type="component" value="Chromosome 5"/>
</dbReference>
<evidence type="ECO:0000256" key="3">
    <source>
        <dbReference type="ARBA" id="ARBA00023295"/>
    </source>
</evidence>
<evidence type="ECO:0000256" key="2">
    <source>
        <dbReference type="ARBA" id="ARBA00022801"/>
    </source>
</evidence>
<organism evidence="7 8">
    <name type="scientific">Pyricularia oryzae</name>
    <name type="common">Rice blast fungus</name>
    <name type="synonym">Magnaporthe oryzae</name>
    <dbReference type="NCBI Taxonomy" id="318829"/>
    <lineage>
        <taxon>Eukaryota</taxon>
        <taxon>Fungi</taxon>
        <taxon>Dikarya</taxon>
        <taxon>Ascomycota</taxon>
        <taxon>Pezizomycotina</taxon>
        <taxon>Sordariomycetes</taxon>
        <taxon>Sordariomycetidae</taxon>
        <taxon>Magnaporthales</taxon>
        <taxon>Pyriculariaceae</taxon>
        <taxon>Pyricularia</taxon>
    </lineage>
</organism>
<dbReference type="InterPro" id="IPR017853">
    <property type="entry name" value="GH"/>
</dbReference>
<evidence type="ECO:0000259" key="6">
    <source>
        <dbReference type="Pfam" id="PF18564"/>
    </source>
</evidence>
<dbReference type="FunFam" id="3.20.20.80:FF:000131">
    <property type="entry name" value="Glycoside hydrolase superfamily"/>
    <property type="match status" value="1"/>
</dbReference>
<accession>A0A4P7NJT2</accession>
<feature type="domain" description="Glycoside hydrolase family 5 C-terminal" evidence="6">
    <location>
        <begin position="648"/>
        <end position="740"/>
    </location>
</feature>
<dbReference type="InterPro" id="IPR001547">
    <property type="entry name" value="Glyco_hydro_5"/>
</dbReference>
<evidence type="ECO:0000313" key="7">
    <source>
        <dbReference type="EMBL" id="QBZ62324.1"/>
    </source>
</evidence>
<proteinExistence type="inferred from homology"/>
<dbReference type="FunFam" id="3.20.20.80:FF:000174">
    <property type="entry name" value="YIR007W-like protein"/>
    <property type="match status" value="1"/>
</dbReference>
<dbReference type="GO" id="GO:0000272">
    <property type="term" value="P:polysaccharide catabolic process"/>
    <property type="evidence" value="ECO:0007669"/>
    <property type="project" value="InterPro"/>
</dbReference>
<dbReference type="SMR" id="A0A4P7NJT2"/>
<feature type="region of interest" description="Disordered" evidence="4">
    <location>
        <begin position="584"/>
        <end position="633"/>
    </location>
</feature>
<dbReference type="InterPro" id="IPR041036">
    <property type="entry name" value="GH5_C"/>
</dbReference>
<feature type="compositionally biased region" description="Polar residues" evidence="4">
    <location>
        <begin position="584"/>
        <end position="595"/>
    </location>
</feature>
<dbReference type="PANTHER" id="PTHR31308:SF5">
    <property type="entry name" value="ERGOSTERYL-BETA-GLUCOSIDASE"/>
    <property type="match status" value="1"/>
</dbReference>
<feature type="compositionally biased region" description="Polar residues" evidence="4">
    <location>
        <begin position="609"/>
        <end position="619"/>
    </location>
</feature>
<dbReference type="GO" id="GO:1904462">
    <property type="term" value="P:ergosteryl 3-beta-D-glucoside catabolic process"/>
    <property type="evidence" value="ECO:0007669"/>
    <property type="project" value="EnsemblFungi"/>
</dbReference>
<dbReference type="GO" id="GO:0005829">
    <property type="term" value="C:cytosol"/>
    <property type="evidence" value="ECO:0007669"/>
    <property type="project" value="EnsemblFungi"/>
</dbReference>
<dbReference type="SUPFAM" id="SSF51445">
    <property type="entry name" value="(Trans)glycosidases"/>
    <property type="match status" value="1"/>
</dbReference>
<evidence type="ECO:0000256" key="1">
    <source>
        <dbReference type="ARBA" id="ARBA00005641"/>
    </source>
</evidence>
<dbReference type="InterPro" id="IPR052066">
    <property type="entry name" value="Glycosphingolipid_Hydrolases"/>
</dbReference>
<name>A0A4P7NJT2_PYROR</name>
<sequence>MAPLRLLIKDGGFLDQHGRQVILRGINVAGDAKFPTTPDGRSHIAKDFFDGDNIDFRERPFPQSEAHVHFARLKRFGYNTIRYIFTWEAIEAAGPGIYDEEWIQHTIEILRIAKNYGFYIFMDPHQDVWSRFSGGSGAPMWTLYAAGLNPEAFAATEAAIVHNTYPDPANFPKMIWSTNYYRLAAATMFTLFFAGKDFAPKCIIDGVNIQDYLQGHFMKAISHLAMRIHEAGDIENEVVFGWETLNEPNKGMIGYEDISVIPKEQALKKGTSPTIWQAMLTGLGRSTEVDTWDMGSLGPYKVGRTLVDPKGEIAWLPADYDESRYKYTRDPGWKLGECLWAQHGVWDPATDKLLRKDYFQKNPRTGEVIDHHAFTNTYFMDYARVYRDTVRQHHKEATLILQPPVLELPPSIKGTADDENNMVYAPHYYDGITLMTKSWKWWNVDVLGVLRGRYLSPVFAIRVGETAVRNCFREQLAAIRQEGLDYMGNHPCILTEFGIPYDMDNKAAYKSGNYSSQSAAMDANHFAVEGAPMEGYTLWVYCAKNDHEYGDQWNGEDLSIYSLDDKALPVSALPPAMGEIGQSTASLVKESSNQEGKLEQSGVEDGTPITPTNLRQTLTSPSISAVPSSSAPEIKNTPGYRAAEAFVRPSPVAVAGSISKYGFDLHKCEFHLEIRAAKAVQTSSDGNPTVVFLPEYHFPKDDCVIEVSSGKWEIGSDDSEGALVQRFRWWHGEGDQSLKIKGVVRTHNVREDGTGADGDVGYYQAVQTVVSQCSIM</sequence>
<feature type="domain" description="Glycoside hydrolase family 5" evidence="5">
    <location>
        <begin position="69"/>
        <end position="129"/>
    </location>
</feature>
<keyword evidence="2" id="KW-0378">Hydrolase</keyword>
<comment type="similarity">
    <text evidence="1">Belongs to the glycosyl hydrolase 5 (cellulase A) family.</text>
</comment>
<dbReference type="Pfam" id="PF00150">
    <property type="entry name" value="Cellulase"/>
    <property type="match status" value="1"/>
</dbReference>
<dbReference type="Gene3D" id="2.60.40.1180">
    <property type="entry name" value="Golgi alpha-mannosidase II"/>
    <property type="match status" value="1"/>
</dbReference>
<reference evidence="7 8" key="1">
    <citation type="journal article" date="2019" name="Mol. Biol. Evol.">
        <title>Blast fungal genomes show frequent chromosomal changes, gene gains and losses, and effector gene turnover.</title>
        <authorList>
            <person name="Gomez Luciano L.B."/>
            <person name="Jason Tsai I."/>
            <person name="Chuma I."/>
            <person name="Tosa Y."/>
            <person name="Chen Y.H."/>
            <person name="Li J.Y."/>
            <person name="Li M.Y."/>
            <person name="Jade Lu M.Y."/>
            <person name="Nakayashiki H."/>
            <person name="Li W.H."/>
        </authorList>
    </citation>
    <scope>NUCLEOTIDE SEQUENCE [LARGE SCALE GENOMIC DNA]</scope>
    <source>
        <strain evidence="7">MZ5-1-6</strain>
    </source>
</reference>
<evidence type="ECO:0008006" key="9">
    <source>
        <dbReference type="Google" id="ProtNLM"/>
    </source>
</evidence>
<protein>
    <recommendedName>
        <fullName evidence="9">Glycosyl hydrolase</fullName>
    </recommendedName>
</protein>
<dbReference type="GO" id="GO:0050295">
    <property type="term" value="F:steryl-beta-glucosidase activity"/>
    <property type="evidence" value="ECO:0007669"/>
    <property type="project" value="EnsemblFungi"/>
</dbReference>